<keyword evidence="1" id="KW-0732">Signal</keyword>
<evidence type="ECO:0000313" key="2">
    <source>
        <dbReference type="EMBL" id="KAF3961526.1"/>
    </source>
</evidence>
<organism evidence="2 3">
    <name type="scientific">Castanea mollissima</name>
    <name type="common">Chinese chestnut</name>
    <dbReference type="NCBI Taxonomy" id="60419"/>
    <lineage>
        <taxon>Eukaryota</taxon>
        <taxon>Viridiplantae</taxon>
        <taxon>Streptophyta</taxon>
        <taxon>Embryophyta</taxon>
        <taxon>Tracheophyta</taxon>
        <taxon>Spermatophyta</taxon>
        <taxon>Magnoliopsida</taxon>
        <taxon>eudicotyledons</taxon>
        <taxon>Gunneridae</taxon>
        <taxon>Pentapetalae</taxon>
        <taxon>rosids</taxon>
        <taxon>fabids</taxon>
        <taxon>Fagales</taxon>
        <taxon>Fagaceae</taxon>
        <taxon>Castanea</taxon>
    </lineage>
</organism>
<accession>A0A8J4VV38</accession>
<sequence>MIWKRSAHLEPNIWSFTFVQTCTYALACCVSLDSSLMVCNVCCINMGGCYKWLGVPCNAFKCKIYTLCRKHWCQKPPLIGFIMGGEFEKQEGL</sequence>
<evidence type="ECO:0000256" key="1">
    <source>
        <dbReference type="SAM" id="SignalP"/>
    </source>
</evidence>
<feature type="chain" id="PRO_5035316381" evidence="1">
    <location>
        <begin position="28"/>
        <end position="93"/>
    </location>
</feature>
<evidence type="ECO:0000313" key="3">
    <source>
        <dbReference type="Proteomes" id="UP000737018"/>
    </source>
</evidence>
<feature type="signal peptide" evidence="1">
    <location>
        <begin position="1"/>
        <end position="27"/>
    </location>
</feature>
<keyword evidence="3" id="KW-1185">Reference proteome</keyword>
<reference evidence="2" key="1">
    <citation type="submission" date="2020-03" db="EMBL/GenBank/DDBJ databases">
        <title>Castanea mollissima Vanexum genome sequencing.</title>
        <authorList>
            <person name="Staton M."/>
        </authorList>
    </citation>
    <scope>NUCLEOTIDE SEQUENCE</scope>
    <source>
        <tissue evidence="2">Leaf</tissue>
    </source>
</reference>
<protein>
    <submittedName>
        <fullName evidence="2">Uncharacterized protein</fullName>
    </submittedName>
</protein>
<dbReference type="AlphaFoldDB" id="A0A8J4VV38"/>
<gene>
    <name evidence="2" type="ORF">CMV_013862</name>
</gene>
<comment type="caution">
    <text evidence="2">The sequence shown here is derived from an EMBL/GenBank/DDBJ whole genome shotgun (WGS) entry which is preliminary data.</text>
</comment>
<dbReference type="EMBL" id="JRKL02001882">
    <property type="protein sequence ID" value="KAF3961526.1"/>
    <property type="molecule type" value="Genomic_DNA"/>
</dbReference>
<dbReference type="Proteomes" id="UP000737018">
    <property type="component" value="Unassembled WGS sequence"/>
</dbReference>
<name>A0A8J4VV38_9ROSI</name>
<proteinExistence type="predicted"/>